<comment type="caution">
    <text evidence="1">The sequence shown here is derived from an EMBL/GenBank/DDBJ whole genome shotgun (WGS) entry which is preliminary data.</text>
</comment>
<proteinExistence type="predicted"/>
<keyword evidence="1" id="KW-0418">Kinase</keyword>
<evidence type="ECO:0000313" key="1">
    <source>
        <dbReference type="EMBL" id="MBB2189679.1"/>
    </source>
</evidence>
<accession>A0A7W4JRQ2</accession>
<dbReference type="Proteomes" id="UP000555756">
    <property type="component" value="Unassembled WGS sequence"/>
</dbReference>
<reference evidence="1 2" key="1">
    <citation type="submission" date="2020-04" db="EMBL/GenBank/DDBJ databases">
        <title>Description of novel Gluconacetobacter.</title>
        <authorList>
            <person name="Sombolestani A."/>
        </authorList>
    </citation>
    <scope>NUCLEOTIDE SEQUENCE [LARGE SCALE GENOMIC DNA]</scope>
    <source>
        <strain evidence="1 2">LMG 21311</strain>
    </source>
</reference>
<evidence type="ECO:0000313" key="2">
    <source>
        <dbReference type="Proteomes" id="UP000555756"/>
    </source>
</evidence>
<dbReference type="EMBL" id="JABEQF010000004">
    <property type="protein sequence ID" value="MBB2189679.1"/>
    <property type="molecule type" value="Genomic_DNA"/>
</dbReference>
<dbReference type="CDD" id="cd24012">
    <property type="entry name" value="ASKHA_NBD_KDGal-kinase"/>
    <property type="match status" value="1"/>
</dbReference>
<dbReference type="InterPro" id="IPR007729">
    <property type="entry name" value="DGOK"/>
</dbReference>
<dbReference type="GO" id="GO:0034194">
    <property type="term" value="P:D-galactonate catabolic process"/>
    <property type="evidence" value="ECO:0007669"/>
    <property type="project" value="InterPro"/>
</dbReference>
<dbReference type="SUPFAM" id="SSF53067">
    <property type="entry name" value="Actin-like ATPase domain"/>
    <property type="match status" value="1"/>
</dbReference>
<keyword evidence="2" id="KW-1185">Reference proteome</keyword>
<protein>
    <submittedName>
        <fullName evidence="1">2-dehydro-3-deoxygalactonokinase</fullName>
    </submittedName>
</protein>
<organism evidence="1 2">
    <name type="scientific">Gluconacetobacter azotocaptans</name>
    <dbReference type="NCBI Taxonomy" id="142834"/>
    <lineage>
        <taxon>Bacteria</taxon>
        <taxon>Pseudomonadati</taxon>
        <taxon>Pseudomonadota</taxon>
        <taxon>Alphaproteobacteria</taxon>
        <taxon>Acetobacterales</taxon>
        <taxon>Acetobacteraceae</taxon>
        <taxon>Gluconacetobacter</taxon>
    </lineage>
</organism>
<dbReference type="InterPro" id="IPR042258">
    <property type="entry name" value="DGOK_N"/>
</dbReference>
<dbReference type="Gene3D" id="3.30.420.310">
    <property type="entry name" value="2-keto-3-deoxy-galactonokinase, C-terminal domain"/>
    <property type="match status" value="1"/>
</dbReference>
<dbReference type="RefSeq" id="WP_183118848.1">
    <property type="nucleotide sequence ID" value="NZ_JABEQF010000004.1"/>
</dbReference>
<sequence length="338" mass="34927">MLRRHETEEAVSSENGALIGIDWGTSSLRAWRLSASGAVLDEAQAPWGILNLPDGGYPAALAALLSNWPDAAGLPLIACGMVGSANGWREVPYVDCPADGASLARALVRPDAAAGAPGVPGIVPGVRRRHPLPDVMRGEETQIVGALALHPDLAADSTLILPGTHSKWARVQGGRIVGFATAMTGELFAVLSRHSILGRPADGAAAVTEDEARDAFRRGVLAAAASRQGVAPLLFSVRALFLDGGIGAAATRDYLSGLLVGDEVRTGLADRPGAPPAILVGEERLCGLYARAFDILGAPVPQSVGNTAPQGLYRIAIEAGYLTPANQAPEGRQEGRPT</sequence>
<dbReference type="InterPro" id="IPR042257">
    <property type="entry name" value="DGOK_C"/>
</dbReference>
<dbReference type="Gene3D" id="3.30.420.300">
    <property type="entry name" value="2-keto-3-deoxy-galactonokinase, substrate binding domain"/>
    <property type="match status" value="1"/>
</dbReference>
<dbReference type="Pfam" id="PF05035">
    <property type="entry name" value="DGOK"/>
    <property type="match status" value="1"/>
</dbReference>
<name>A0A7W4JRQ2_9PROT</name>
<dbReference type="InterPro" id="IPR043129">
    <property type="entry name" value="ATPase_NBD"/>
</dbReference>
<dbReference type="AlphaFoldDB" id="A0A7W4JRQ2"/>
<dbReference type="GO" id="GO:0008671">
    <property type="term" value="F:2-dehydro-3-deoxygalactonokinase activity"/>
    <property type="evidence" value="ECO:0007669"/>
    <property type="project" value="InterPro"/>
</dbReference>
<keyword evidence="1" id="KW-0808">Transferase</keyword>
<gene>
    <name evidence="1" type="ORF">HLH34_06835</name>
</gene>